<organism evidence="3 4">
    <name type="scientific">Amycolatopsis mediterranei (strain U-32)</name>
    <dbReference type="NCBI Taxonomy" id="749927"/>
    <lineage>
        <taxon>Bacteria</taxon>
        <taxon>Bacillati</taxon>
        <taxon>Actinomycetota</taxon>
        <taxon>Actinomycetes</taxon>
        <taxon>Pseudonocardiales</taxon>
        <taxon>Pseudonocardiaceae</taxon>
        <taxon>Amycolatopsis</taxon>
    </lineage>
</organism>
<feature type="domain" description="TIR" evidence="2">
    <location>
        <begin position="1"/>
        <end position="128"/>
    </location>
</feature>
<evidence type="ECO:0000259" key="2">
    <source>
        <dbReference type="PROSITE" id="PS50104"/>
    </source>
</evidence>
<dbReference type="KEGG" id="amd:AMED_4332"/>
<accession>A0A0H3D533</accession>
<sequence>MSFSGEDRSVGRRLEDNLRAFGVRVFFDEKIELFAGITDSIREALSESKTLLAYYSADYADRAACQHELMLAFLAGEEEGDPCGRIMVLNPAPDTGHLRPVQLADAKFAIRDDNDLVQAIAKRAAAVNTSIGSVLPVSPPPWPAHRIGVVRRFLGRYRELWDLHTALHSADFPLIDEAACGTFAAVSGLPGAGKTALVTTYAWRFAAAYPGGVRWLSLEGATADPGDLRRRFETATPDPATRPRARGRGDRARSRRSATEPARCLWVVDDVPAGIGPDLLAALPAPGPESRVVLISEEDVFRDELPVVHVGPLPPDDAAALLDSYREPDDGADRLSRDELAARLGHHAASLVTVGRHLRDRHGLASYRTFADDLAMTGSLTAAIFAPARGVLDRMTPDELIIVSLADRIGTTTFSAANLTGMSHHAPFDVGATMKLLRDRSAAVRVGSDWHLDPYVVHAARRELPLGTN</sequence>
<dbReference type="HOGENOM" id="CLU_582210_0_0_11"/>
<dbReference type="OrthoDB" id="3490462at2"/>
<dbReference type="eggNOG" id="COG0457">
    <property type="taxonomic scope" value="Bacteria"/>
</dbReference>
<dbReference type="SUPFAM" id="SSF52540">
    <property type="entry name" value="P-loop containing nucleoside triphosphate hydrolases"/>
    <property type="match status" value="1"/>
</dbReference>
<dbReference type="PROSITE" id="PS50104">
    <property type="entry name" value="TIR"/>
    <property type="match status" value="1"/>
</dbReference>
<evidence type="ECO:0000313" key="3">
    <source>
        <dbReference type="EMBL" id="ADJ46105.1"/>
    </source>
</evidence>
<reference evidence="3 4" key="1">
    <citation type="journal article" date="2010" name="Cell Res.">
        <title>Complete genome sequence of the rifamycin SV-producing Amycolatopsis mediterranei U32 revealed its genetic characteristics in phylogeny and metabolism.</title>
        <authorList>
            <person name="Zhao W."/>
            <person name="Zhong Y."/>
            <person name="Yuan H."/>
            <person name="Wang J."/>
            <person name="Zheng H."/>
            <person name="Wang Y."/>
            <person name="Cen X."/>
            <person name="Xu F."/>
            <person name="Bai J."/>
            <person name="Han X."/>
            <person name="Lu G."/>
            <person name="Zhu Y."/>
            <person name="Shao Z."/>
            <person name="Yan H."/>
            <person name="Li C."/>
            <person name="Peng N."/>
            <person name="Zhang Z."/>
            <person name="Zhang Y."/>
            <person name="Lin W."/>
            <person name="Fan Y."/>
            <person name="Qin Z."/>
            <person name="Hu Y."/>
            <person name="Zhu B."/>
            <person name="Wang S."/>
            <person name="Ding X."/>
            <person name="Zhao G.P."/>
        </authorList>
    </citation>
    <scope>NUCLEOTIDE SEQUENCE [LARGE SCALE GENOMIC DNA]</scope>
    <source>
        <strain evidence="4">U-32</strain>
    </source>
</reference>
<protein>
    <recommendedName>
        <fullName evidence="2">TIR domain-containing protein</fullName>
    </recommendedName>
</protein>
<dbReference type="AlphaFoldDB" id="A0A0H3D533"/>
<feature type="region of interest" description="Disordered" evidence="1">
    <location>
        <begin position="228"/>
        <end position="257"/>
    </location>
</feature>
<dbReference type="SUPFAM" id="SSF52200">
    <property type="entry name" value="Toll/Interleukin receptor TIR domain"/>
    <property type="match status" value="1"/>
</dbReference>
<gene>
    <name evidence="3" type="ordered locus">AMED_4332</name>
</gene>
<dbReference type="InterPro" id="IPR027417">
    <property type="entry name" value="P-loop_NTPase"/>
</dbReference>
<dbReference type="PATRIC" id="fig|749927.5.peg.4479"/>
<dbReference type="Gene3D" id="3.40.50.10140">
    <property type="entry name" value="Toll/interleukin-1 receptor homology (TIR) domain"/>
    <property type="match status" value="1"/>
</dbReference>
<dbReference type="Gene3D" id="3.40.50.300">
    <property type="entry name" value="P-loop containing nucleotide triphosphate hydrolases"/>
    <property type="match status" value="1"/>
</dbReference>
<dbReference type="RefSeq" id="WP_013226177.1">
    <property type="nucleotide sequence ID" value="NC_014318.1"/>
</dbReference>
<dbReference type="Pfam" id="PF13676">
    <property type="entry name" value="TIR_2"/>
    <property type="match status" value="1"/>
</dbReference>
<dbReference type="EMBL" id="CP002000">
    <property type="protein sequence ID" value="ADJ46105.1"/>
    <property type="molecule type" value="Genomic_DNA"/>
</dbReference>
<name>A0A0H3D533_AMYMU</name>
<evidence type="ECO:0000256" key="1">
    <source>
        <dbReference type="SAM" id="MobiDB-lite"/>
    </source>
</evidence>
<dbReference type="InterPro" id="IPR035897">
    <property type="entry name" value="Toll_tir_struct_dom_sf"/>
</dbReference>
<proteinExistence type="predicted"/>
<dbReference type="InterPro" id="IPR000157">
    <property type="entry name" value="TIR_dom"/>
</dbReference>
<dbReference type="GO" id="GO:0007165">
    <property type="term" value="P:signal transduction"/>
    <property type="evidence" value="ECO:0007669"/>
    <property type="project" value="InterPro"/>
</dbReference>
<dbReference type="GeneID" id="92872058"/>
<dbReference type="Proteomes" id="UP000000328">
    <property type="component" value="Chromosome"/>
</dbReference>
<evidence type="ECO:0000313" key="4">
    <source>
        <dbReference type="Proteomes" id="UP000000328"/>
    </source>
</evidence>